<sequence length="1442" mass="154879">MRLVVVFSPADSPSSPSPGVKTGRSRNGPIIIPMGRCPAYDEQNVCPTRSPSCKSDPDCGSDSGERCCKTACGKRCVKGEMTGCEQLALAARARKGKYVPRCDRKTGEFERVQCSGSRSRSGPCWCVDEFGGELAGTRAKKPELVDCDNPRVCPAHTCRMLCPLGFEMDPKTGCPRCECRDPCRGVTCPGQQSCELVEVSCARPPCPPVPSCRRAKSLSEICPAGGEPMQMSGTNRPFLCGNTPGKPQCPPTYSCLVESSAEYGVCCPSGIPSPTSSSSTNSILEGRMNMGIPREGSCPSVNETLSSGGCEEEAEEGLQSCNADDDCPQPLKCCSPACGSSSSSDDDGEGRRLRKVCRSPVKMSPCKRNQLLAELLSVNERQGRGYVPQCDEDGEYESRQCSRNGLVCWCVDSNGQKVSGSMGPAENVRDCKLILASTTTPTSSLTAGTEDSNDEESQFTSIGSGRALPSSSGCTIQQCAQVCQYGFKTDASGCPSCECDDPCQGYPCPPGQECVVRREDGCPDFLCPTRPECKLRRTYENPCVSGSPLSDREGVAVICSDSNNTCPQDHQCTAVPGARQSICCPIPSPPIKPPTMCEYLRDFGERMEGTREGMSLAIPAPRCEPDGSFSPVQCSAKAPGAAINCSCVDEFGVPLKQQQLVMGPEVAVDECTEARDLLNLCEPQTVIGCNLTCPYGFELDAAGCRQCRCRDPCQDVSCGQGEACSLVDVNCGPGQSCPSVPACLATKPGQCPYLVPSSSSCELLCSNDQECPAGDKCCSTGCGTQCISPVLATGCEHARALAEQRARESGEPARLTYIPRCSSEGKFEPLQCHGGLCWCVDAEGREQPGTRQPANTLISGGIHRQPNCGASESRHTCPDLDCGLECYDGYELDLTTGCPTCACRDPCKTVTCRGENEACRMVEVACSAPPCPPVPVCLPRKDNPCPSGSPLLLEDGGIAQCGPHGQSCPSTHKCELSPLDEYAVCCPKPRDVCFETPRPQPCPPAPFNNGNNNSVQIGVVVPDRWYFDSEFNECRRKRDCSIGYNDFSSKLVCDTVCPVLSPCERLRERNLKTAQKYKQPSFLPRCNPENGAWEPIQCLEHVGVCWCVNKKGEPIKGSLSRDSEPKCSSRQARGRSRLGADGPAAQEIDTEIKAYMESAFVSLAAEGREINKVLGSRCQAMRERGFVPAICDKYGRFEPTQCASETCWCVDEAGNQLVGSEPFLKGTNICLPTPVEAVEVTLHFPGSFLPVEDEPLFAKEAEDFLRGVGARLKDGVQVEISSDSIVLAFEVVGPNKVDVAFHLEELTRMQKLSVLGYLADATTSRFTHRVTSGLAGNRIIALEQREILTEIEAPLLQSATLVLASASAFVISSLLILLALYRKKIKTKNSMENSSAEQHFLPYSSQPVYVISGMESNEKEKEAMANSGVNPEVICRTSESLG</sequence>
<organism evidence="1 2">
    <name type="scientific">Eretmocerus hayati</name>
    <dbReference type="NCBI Taxonomy" id="131215"/>
    <lineage>
        <taxon>Eukaryota</taxon>
        <taxon>Metazoa</taxon>
        <taxon>Ecdysozoa</taxon>
        <taxon>Arthropoda</taxon>
        <taxon>Hexapoda</taxon>
        <taxon>Insecta</taxon>
        <taxon>Pterygota</taxon>
        <taxon>Neoptera</taxon>
        <taxon>Endopterygota</taxon>
        <taxon>Hymenoptera</taxon>
        <taxon>Apocrita</taxon>
        <taxon>Proctotrupomorpha</taxon>
        <taxon>Chalcidoidea</taxon>
        <taxon>Aphelinidae</taxon>
        <taxon>Aphelininae</taxon>
        <taxon>Eretmocerus</taxon>
    </lineage>
</organism>
<evidence type="ECO:0000313" key="2">
    <source>
        <dbReference type="Proteomes" id="UP001239111"/>
    </source>
</evidence>
<keyword evidence="2" id="KW-1185">Reference proteome</keyword>
<protein>
    <submittedName>
        <fullName evidence="1">Uncharacterized protein</fullName>
    </submittedName>
</protein>
<evidence type="ECO:0000313" key="1">
    <source>
        <dbReference type="EMBL" id="KAJ8670278.1"/>
    </source>
</evidence>
<gene>
    <name evidence="1" type="ORF">QAD02_001537</name>
</gene>
<dbReference type="Proteomes" id="UP001239111">
    <property type="component" value="Chromosome 3"/>
</dbReference>
<accession>A0ACC2NHJ7</accession>
<name>A0ACC2NHJ7_9HYME</name>
<dbReference type="EMBL" id="CM056743">
    <property type="protein sequence ID" value="KAJ8670278.1"/>
    <property type="molecule type" value="Genomic_DNA"/>
</dbReference>
<reference evidence="1" key="1">
    <citation type="submission" date="2023-04" db="EMBL/GenBank/DDBJ databases">
        <title>A chromosome-level genome assembly of the parasitoid wasp Eretmocerus hayati.</title>
        <authorList>
            <person name="Zhong Y."/>
            <person name="Liu S."/>
            <person name="Liu Y."/>
        </authorList>
    </citation>
    <scope>NUCLEOTIDE SEQUENCE</scope>
    <source>
        <strain evidence="1">ZJU_SS_LIU_2023</strain>
    </source>
</reference>
<proteinExistence type="predicted"/>
<comment type="caution">
    <text evidence="1">The sequence shown here is derived from an EMBL/GenBank/DDBJ whole genome shotgun (WGS) entry which is preliminary data.</text>
</comment>